<sequence>MHNKSLEILTYWKCLKASSQSSKGKGPIAPTPLAVDVLIQQMISKEPITHRSTYKSPLRPSPISLTNQAVACMSHSSHADEYPKALTVPP</sequence>
<evidence type="ECO:0000313" key="1">
    <source>
        <dbReference type="EMBL" id="CAG9533567.1"/>
    </source>
</evidence>
<accession>A0A8J2M248</accession>
<name>A0A8J2M248_9BILA</name>
<comment type="caution">
    <text evidence="1">The sequence shown here is derived from an EMBL/GenBank/DDBJ whole genome shotgun (WGS) entry which is preliminary data.</text>
</comment>
<gene>
    <name evidence="1" type="ORF">CJOHNSTONI_LOCUS3783</name>
</gene>
<dbReference type="AlphaFoldDB" id="A0A8J2M248"/>
<reference evidence="1" key="1">
    <citation type="submission" date="2021-09" db="EMBL/GenBank/DDBJ databases">
        <authorList>
            <consortium name="Pathogen Informatics"/>
        </authorList>
    </citation>
    <scope>NUCLEOTIDE SEQUENCE</scope>
</reference>
<dbReference type="EMBL" id="CAKAEH010001252">
    <property type="protein sequence ID" value="CAG9533567.1"/>
    <property type="molecule type" value="Genomic_DNA"/>
</dbReference>
<keyword evidence="2" id="KW-1185">Reference proteome</keyword>
<proteinExistence type="predicted"/>
<evidence type="ECO:0000313" key="2">
    <source>
        <dbReference type="Proteomes" id="UP000746747"/>
    </source>
</evidence>
<dbReference type="Proteomes" id="UP000746747">
    <property type="component" value="Unassembled WGS sequence"/>
</dbReference>
<protein>
    <submittedName>
        <fullName evidence="1">Uncharacterized protein</fullName>
    </submittedName>
</protein>
<organism evidence="1 2">
    <name type="scientific">Cercopithifilaria johnstoni</name>
    <dbReference type="NCBI Taxonomy" id="2874296"/>
    <lineage>
        <taxon>Eukaryota</taxon>
        <taxon>Metazoa</taxon>
        <taxon>Ecdysozoa</taxon>
        <taxon>Nematoda</taxon>
        <taxon>Chromadorea</taxon>
        <taxon>Rhabditida</taxon>
        <taxon>Spirurina</taxon>
        <taxon>Spiruromorpha</taxon>
        <taxon>Filarioidea</taxon>
        <taxon>Onchocercidae</taxon>
        <taxon>Cercopithifilaria</taxon>
    </lineage>
</organism>